<dbReference type="AlphaFoldDB" id="A0AAD7NJB0"/>
<protein>
    <submittedName>
        <fullName evidence="2">Kinase-like domain-containing protein</fullName>
    </submittedName>
</protein>
<dbReference type="InterPro" id="IPR051681">
    <property type="entry name" value="Ser/Thr_Kinases-Pseudokinases"/>
</dbReference>
<feature type="non-terminal residue" evidence="2">
    <location>
        <position position="371"/>
    </location>
</feature>
<evidence type="ECO:0000313" key="3">
    <source>
        <dbReference type="Proteomes" id="UP001215598"/>
    </source>
</evidence>
<evidence type="ECO:0000313" key="2">
    <source>
        <dbReference type="EMBL" id="KAJ7763037.1"/>
    </source>
</evidence>
<dbReference type="GO" id="GO:0005524">
    <property type="term" value="F:ATP binding"/>
    <property type="evidence" value="ECO:0007669"/>
    <property type="project" value="InterPro"/>
</dbReference>
<dbReference type="PROSITE" id="PS00108">
    <property type="entry name" value="PROTEIN_KINASE_ST"/>
    <property type="match status" value="1"/>
</dbReference>
<proteinExistence type="predicted"/>
<keyword evidence="3" id="KW-1185">Reference proteome</keyword>
<reference evidence="2" key="1">
    <citation type="submission" date="2023-03" db="EMBL/GenBank/DDBJ databases">
        <title>Massive genome expansion in bonnet fungi (Mycena s.s.) driven by repeated elements and novel gene families across ecological guilds.</title>
        <authorList>
            <consortium name="Lawrence Berkeley National Laboratory"/>
            <person name="Harder C.B."/>
            <person name="Miyauchi S."/>
            <person name="Viragh M."/>
            <person name="Kuo A."/>
            <person name="Thoen E."/>
            <person name="Andreopoulos B."/>
            <person name="Lu D."/>
            <person name="Skrede I."/>
            <person name="Drula E."/>
            <person name="Henrissat B."/>
            <person name="Morin E."/>
            <person name="Kohler A."/>
            <person name="Barry K."/>
            <person name="LaButti K."/>
            <person name="Morin E."/>
            <person name="Salamov A."/>
            <person name="Lipzen A."/>
            <person name="Mereny Z."/>
            <person name="Hegedus B."/>
            <person name="Baldrian P."/>
            <person name="Stursova M."/>
            <person name="Weitz H."/>
            <person name="Taylor A."/>
            <person name="Grigoriev I.V."/>
            <person name="Nagy L.G."/>
            <person name="Martin F."/>
            <person name="Kauserud H."/>
        </authorList>
    </citation>
    <scope>NUCLEOTIDE SEQUENCE</scope>
    <source>
        <strain evidence="2">CBHHK182m</strain>
    </source>
</reference>
<dbReference type="EMBL" id="JARKIB010000031">
    <property type="protein sequence ID" value="KAJ7763037.1"/>
    <property type="molecule type" value="Genomic_DNA"/>
</dbReference>
<dbReference type="Gene3D" id="1.10.510.10">
    <property type="entry name" value="Transferase(Phosphotransferase) domain 1"/>
    <property type="match status" value="1"/>
</dbReference>
<dbReference type="InterPro" id="IPR001245">
    <property type="entry name" value="Ser-Thr/Tyr_kinase_cat_dom"/>
</dbReference>
<feature type="domain" description="Protein kinase" evidence="1">
    <location>
        <begin position="73"/>
        <end position="336"/>
    </location>
</feature>
<organism evidence="2 3">
    <name type="scientific">Mycena metata</name>
    <dbReference type="NCBI Taxonomy" id="1033252"/>
    <lineage>
        <taxon>Eukaryota</taxon>
        <taxon>Fungi</taxon>
        <taxon>Dikarya</taxon>
        <taxon>Basidiomycota</taxon>
        <taxon>Agaricomycotina</taxon>
        <taxon>Agaricomycetes</taxon>
        <taxon>Agaricomycetidae</taxon>
        <taxon>Agaricales</taxon>
        <taxon>Marasmiineae</taxon>
        <taxon>Mycenaceae</taxon>
        <taxon>Mycena</taxon>
    </lineage>
</organism>
<dbReference type="Proteomes" id="UP001215598">
    <property type="component" value="Unassembled WGS sequence"/>
</dbReference>
<dbReference type="InterPro" id="IPR011009">
    <property type="entry name" value="Kinase-like_dom_sf"/>
</dbReference>
<dbReference type="InterPro" id="IPR000719">
    <property type="entry name" value="Prot_kinase_dom"/>
</dbReference>
<dbReference type="PRINTS" id="PR00109">
    <property type="entry name" value="TYRKINASE"/>
</dbReference>
<keyword evidence="2" id="KW-0418">Kinase</keyword>
<sequence>ICAQIDGLLHDPVAYQNFSNARDDDAQQLLDLLQDLLDYPLLDSSIRPVIWKALLKLSKKSNRHPRCFAMPDLQLTGPVAGGGFADIWTSNFHNQTVCVKVMRVFETVDVETLSKAFRKEAIIWGQLAHPNLLPFFGIFYQEISTRRRLCLVSPWMENGNIYNYLESNPTGINRLTLVFDVAVGLEHLHSLNLVHGDLKALNVLVTRSGRAVLADFGLASVAMNSKIPVLSSTSYSGGTTRWQAPELLRPDGTRNTFASDMYAFACVCYEIFTEKVPFFEVAEPAVVWHVHSGNIPQKLPSITDDLWSLMEECWGPEPGKRPMAKDIVARLSTPSIGAVPTNAASDWEPLYTSKFRSSLQEHMLFHFTQQD</sequence>
<dbReference type="SMART" id="SM00220">
    <property type="entry name" value="S_TKc"/>
    <property type="match status" value="1"/>
</dbReference>
<comment type="caution">
    <text evidence="2">The sequence shown here is derived from an EMBL/GenBank/DDBJ whole genome shotgun (WGS) entry which is preliminary data.</text>
</comment>
<dbReference type="InterPro" id="IPR008271">
    <property type="entry name" value="Ser/Thr_kinase_AS"/>
</dbReference>
<keyword evidence="2" id="KW-0808">Transferase</keyword>
<dbReference type="PROSITE" id="PS50011">
    <property type="entry name" value="PROTEIN_KINASE_DOM"/>
    <property type="match status" value="1"/>
</dbReference>
<dbReference type="PANTHER" id="PTHR44329">
    <property type="entry name" value="SERINE/THREONINE-PROTEIN KINASE TNNI3K-RELATED"/>
    <property type="match status" value="1"/>
</dbReference>
<dbReference type="SUPFAM" id="SSF56112">
    <property type="entry name" value="Protein kinase-like (PK-like)"/>
    <property type="match status" value="1"/>
</dbReference>
<dbReference type="GO" id="GO:0004674">
    <property type="term" value="F:protein serine/threonine kinase activity"/>
    <property type="evidence" value="ECO:0007669"/>
    <property type="project" value="TreeGrafter"/>
</dbReference>
<gene>
    <name evidence="2" type="ORF">B0H16DRAFT_1311428</name>
</gene>
<accession>A0AAD7NJB0</accession>
<evidence type="ECO:0000259" key="1">
    <source>
        <dbReference type="PROSITE" id="PS50011"/>
    </source>
</evidence>
<name>A0AAD7NJB0_9AGAR</name>
<dbReference type="Pfam" id="PF07714">
    <property type="entry name" value="PK_Tyr_Ser-Thr"/>
    <property type="match status" value="1"/>
</dbReference>